<dbReference type="RefSeq" id="WP_160321237.1">
    <property type="nucleotide sequence ID" value="NZ_JAHHZF010000010.1"/>
</dbReference>
<accession>A0A947GJK3</accession>
<keyword evidence="1" id="KW-1133">Transmembrane helix</keyword>
<reference evidence="2 3" key="1">
    <citation type="submission" date="2021-06" db="EMBL/GenBank/DDBJ databases">
        <authorList>
            <person name="Grouzdev D.S."/>
            <person name="Koziaeva V."/>
        </authorList>
    </citation>
    <scope>NUCLEOTIDE SEQUENCE [LARGE SCALE GENOMIC DNA]</scope>
    <source>
        <strain evidence="2 3">22</strain>
    </source>
</reference>
<dbReference type="EMBL" id="JAHHZF010000010">
    <property type="protein sequence ID" value="MBT9291844.1"/>
    <property type="molecule type" value="Genomic_DNA"/>
</dbReference>
<evidence type="ECO:0000313" key="2">
    <source>
        <dbReference type="EMBL" id="MBT9291844.1"/>
    </source>
</evidence>
<proteinExistence type="predicted"/>
<organism evidence="2 3">
    <name type="scientific">Prosthecodimorpha staleyi</name>
    <dbReference type="NCBI Taxonomy" id="2840188"/>
    <lineage>
        <taxon>Bacteria</taxon>
        <taxon>Pseudomonadati</taxon>
        <taxon>Pseudomonadota</taxon>
        <taxon>Alphaproteobacteria</taxon>
        <taxon>Hyphomicrobiales</taxon>
        <taxon>Ancalomicrobiaceae</taxon>
        <taxon>Prosthecodimorpha</taxon>
    </lineage>
</organism>
<dbReference type="Proteomes" id="UP000766595">
    <property type="component" value="Unassembled WGS sequence"/>
</dbReference>
<gene>
    <name evidence="2" type="ORF">KL771_20435</name>
</gene>
<protein>
    <submittedName>
        <fullName evidence="2">Uncharacterized protein</fullName>
    </submittedName>
</protein>
<evidence type="ECO:0000256" key="1">
    <source>
        <dbReference type="SAM" id="Phobius"/>
    </source>
</evidence>
<feature type="transmembrane region" description="Helical" evidence="1">
    <location>
        <begin position="31"/>
        <end position="53"/>
    </location>
</feature>
<keyword evidence="3" id="KW-1185">Reference proteome</keyword>
<sequence>MRRHLIDDAPPDLDEVEAIIDKSPRTPTDRFLTLLVFLLSIAVWLPIFALFVASNW</sequence>
<comment type="caution">
    <text evidence="2">The sequence shown here is derived from an EMBL/GenBank/DDBJ whole genome shotgun (WGS) entry which is preliminary data.</text>
</comment>
<evidence type="ECO:0000313" key="3">
    <source>
        <dbReference type="Proteomes" id="UP000766595"/>
    </source>
</evidence>
<name>A0A947GJK3_9HYPH</name>
<dbReference type="AlphaFoldDB" id="A0A947GJK3"/>
<keyword evidence="1" id="KW-0812">Transmembrane</keyword>
<keyword evidence="1" id="KW-0472">Membrane</keyword>